<organism evidence="1 2">
    <name type="scientific">Hibiscus sabdariffa</name>
    <name type="common">roselle</name>
    <dbReference type="NCBI Taxonomy" id="183260"/>
    <lineage>
        <taxon>Eukaryota</taxon>
        <taxon>Viridiplantae</taxon>
        <taxon>Streptophyta</taxon>
        <taxon>Embryophyta</taxon>
        <taxon>Tracheophyta</taxon>
        <taxon>Spermatophyta</taxon>
        <taxon>Magnoliopsida</taxon>
        <taxon>eudicotyledons</taxon>
        <taxon>Gunneridae</taxon>
        <taxon>Pentapetalae</taxon>
        <taxon>rosids</taxon>
        <taxon>malvids</taxon>
        <taxon>Malvales</taxon>
        <taxon>Malvaceae</taxon>
        <taxon>Malvoideae</taxon>
        <taxon>Hibiscus</taxon>
    </lineage>
</organism>
<reference evidence="1 2" key="1">
    <citation type="journal article" date="2024" name="G3 (Bethesda)">
        <title>Genome assembly of Hibiscus sabdariffa L. provides insights into metabolisms of medicinal natural products.</title>
        <authorList>
            <person name="Kim T."/>
        </authorList>
    </citation>
    <scope>NUCLEOTIDE SEQUENCE [LARGE SCALE GENOMIC DNA]</scope>
    <source>
        <strain evidence="1">TK-2024</strain>
        <tissue evidence="1">Old leaves</tissue>
    </source>
</reference>
<name>A0ABR2NX33_9ROSI</name>
<evidence type="ECO:0000313" key="1">
    <source>
        <dbReference type="EMBL" id="KAK8980737.1"/>
    </source>
</evidence>
<accession>A0ABR2NX33</accession>
<proteinExistence type="predicted"/>
<evidence type="ECO:0000313" key="2">
    <source>
        <dbReference type="Proteomes" id="UP001396334"/>
    </source>
</evidence>
<gene>
    <name evidence="1" type="ORF">V6N11_073052</name>
</gene>
<sequence>MKIKKKDEGLFKIEGQKGTLRLMSKSLKLLHFPSGQGKEEQWKHIGISKGNETRYSTGVERHCLGLARRAAVATTTAYRASRVTKKHRLL</sequence>
<protein>
    <submittedName>
        <fullName evidence="1">Uncharacterized protein</fullName>
    </submittedName>
</protein>
<keyword evidence="2" id="KW-1185">Reference proteome</keyword>
<dbReference type="Proteomes" id="UP001396334">
    <property type="component" value="Unassembled WGS sequence"/>
</dbReference>
<comment type="caution">
    <text evidence="1">The sequence shown here is derived from an EMBL/GenBank/DDBJ whole genome shotgun (WGS) entry which is preliminary data.</text>
</comment>
<dbReference type="EMBL" id="JBBPBN010000092">
    <property type="protein sequence ID" value="KAK8980737.1"/>
    <property type="molecule type" value="Genomic_DNA"/>
</dbReference>